<evidence type="ECO:0000256" key="1">
    <source>
        <dbReference type="SAM" id="Phobius"/>
    </source>
</evidence>
<feature type="transmembrane region" description="Helical" evidence="1">
    <location>
        <begin position="42"/>
        <end position="63"/>
    </location>
</feature>
<protein>
    <submittedName>
        <fullName evidence="2">Uncharacterized SAM-binding protein YcdF (DUF218 family)</fullName>
    </submittedName>
</protein>
<dbReference type="RefSeq" id="WP_184995458.1">
    <property type="nucleotide sequence ID" value="NZ_BOMK01000048.1"/>
</dbReference>
<comment type="caution">
    <text evidence="2">The sequence shown here is derived from an EMBL/GenBank/DDBJ whole genome shotgun (WGS) entry which is preliminary data.</text>
</comment>
<reference evidence="2 3" key="1">
    <citation type="submission" date="2020-08" db="EMBL/GenBank/DDBJ databases">
        <title>Sequencing the genomes of 1000 actinobacteria strains.</title>
        <authorList>
            <person name="Klenk H.-P."/>
        </authorList>
    </citation>
    <scope>NUCLEOTIDE SEQUENCE [LARGE SCALE GENOMIC DNA]</scope>
    <source>
        <strain evidence="2 3">DSM 43149</strain>
    </source>
</reference>
<dbReference type="AlphaFoldDB" id="A0A7W7MS89"/>
<name>A0A7W7MS89_9ACTN</name>
<evidence type="ECO:0000313" key="3">
    <source>
        <dbReference type="Proteomes" id="UP000578112"/>
    </source>
</evidence>
<keyword evidence="1" id="KW-0472">Membrane</keyword>
<accession>A0A7W7MS89</accession>
<proteinExistence type="predicted"/>
<gene>
    <name evidence="2" type="ORF">BJ971_004810</name>
</gene>
<keyword evidence="1" id="KW-1133">Transmembrane helix</keyword>
<evidence type="ECO:0000313" key="2">
    <source>
        <dbReference type="EMBL" id="MBB4764254.1"/>
    </source>
</evidence>
<dbReference type="Proteomes" id="UP000578112">
    <property type="component" value="Unassembled WGS sequence"/>
</dbReference>
<sequence>MITAFTAVGRWRRPFLLAVLPLAVALGVLTESDDRATWLPSFGVWAALIVVLLTLSLVAAVRYRSATLVARPKEPSFAARPNPAPVFVAAVVLIEGSILLADNIHDIVDGEELSVVLGVPNIVLWTAVVLVQWRLTWGWWGVHLGPDGVHDRQVLGSLFIPWDALVPAYPALPSGRRIAFHLQRPELVRRRGIHPGGGSVQAGSVDAVFLARAINEYLNHPGHRPAIGTEAELRRLTAAAG</sequence>
<dbReference type="EMBL" id="JACHNH010000001">
    <property type="protein sequence ID" value="MBB4764254.1"/>
    <property type="molecule type" value="Genomic_DNA"/>
</dbReference>
<organism evidence="2 3">
    <name type="scientific">Actinoplanes digitatis</name>
    <dbReference type="NCBI Taxonomy" id="1868"/>
    <lineage>
        <taxon>Bacteria</taxon>
        <taxon>Bacillati</taxon>
        <taxon>Actinomycetota</taxon>
        <taxon>Actinomycetes</taxon>
        <taxon>Micromonosporales</taxon>
        <taxon>Micromonosporaceae</taxon>
        <taxon>Actinoplanes</taxon>
    </lineage>
</organism>
<keyword evidence="3" id="KW-1185">Reference proteome</keyword>
<keyword evidence="1" id="KW-0812">Transmembrane</keyword>